<evidence type="ECO:0000256" key="1">
    <source>
        <dbReference type="SAM" id="MobiDB-lite"/>
    </source>
</evidence>
<dbReference type="RefSeq" id="WP_076812581.1">
    <property type="nucleotide sequence ID" value="NZ_MOMC01000003.1"/>
</dbReference>
<accession>A0A1V2IKY7</accession>
<keyword evidence="3" id="KW-1185">Reference proteome</keyword>
<dbReference type="EMBL" id="MOMC01000003">
    <property type="protein sequence ID" value="ONH33649.1"/>
    <property type="molecule type" value="Genomic_DNA"/>
</dbReference>
<dbReference type="Proteomes" id="UP000188929">
    <property type="component" value="Unassembled WGS sequence"/>
</dbReference>
<evidence type="ECO:0000313" key="3">
    <source>
        <dbReference type="Proteomes" id="UP000188929"/>
    </source>
</evidence>
<reference evidence="3" key="1">
    <citation type="submission" date="2016-10" db="EMBL/GenBank/DDBJ databases">
        <title>Frankia sp. NRRL B-16386 Genome sequencing.</title>
        <authorList>
            <person name="Ghodhbane-Gtari F."/>
            <person name="Swanson E."/>
            <person name="Gueddou A."/>
            <person name="Hezbri K."/>
            <person name="Ktari K."/>
            <person name="Nouioui I."/>
            <person name="Morris K."/>
            <person name="Simpson S."/>
            <person name="Abebe-Akele F."/>
            <person name="Thomas K."/>
            <person name="Gtari M."/>
            <person name="Tisa L.S."/>
        </authorList>
    </citation>
    <scope>NUCLEOTIDE SEQUENCE [LARGE SCALE GENOMIC DNA]</scope>
    <source>
        <strain evidence="3">NRRL B-16386</strain>
    </source>
</reference>
<dbReference type="AlphaFoldDB" id="A0A1V2IKY7"/>
<proteinExistence type="predicted"/>
<protein>
    <submittedName>
        <fullName evidence="2">Uncharacterized protein</fullName>
    </submittedName>
</protein>
<comment type="caution">
    <text evidence="2">The sequence shown here is derived from an EMBL/GenBank/DDBJ whole genome shotgun (WGS) entry which is preliminary data.</text>
</comment>
<sequence length="63" mass="6854">MDPSSLPDEPLVEAAEVPVEASTDEAVPEWDFRSDVLMDDTWDPEGVRAARIALGWAPKPGMS</sequence>
<evidence type="ECO:0000313" key="2">
    <source>
        <dbReference type="EMBL" id="ONH33649.1"/>
    </source>
</evidence>
<feature type="region of interest" description="Disordered" evidence="1">
    <location>
        <begin position="1"/>
        <end position="26"/>
    </location>
</feature>
<feature type="compositionally biased region" description="Low complexity" evidence="1">
    <location>
        <begin position="7"/>
        <end position="21"/>
    </location>
</feature>
<gene>
    <name evidence="2" type="ORF">BL253_01120</name>
</gene>
<organism evidence="2 3">
    <name type="scientific">Pseudofrankia asymbiotica</name>
    <dbReference type="NCBI Taxonomy" id="1834516"/>
    <lineage>
        <taxon>Bacteria</taxon>
        <taxon>Bacillati</taxon>
        <taxon>Actinomycetota</taxon>
        <taxon>Actinomycetes</taxon>
        <taxon>Frankiales</taxon>
        <taxon>Frankiaceae</taxon>
        <taxon>Pseudofrankia</taxon>
    </lineage>
</organism>
<name>A0A1V2IKY7_9ACTN</name>
<dbReference type="STRING" id="1834516.BL253_01120"/>